<dbReference type="PaxDb" id="6945-B7QER3"/>
<dbReference type="VEuPathDB" id="VectorBase:ISCW011887"/>
<organism>
    <name type="scientific">Ixodes scapularis</name>
    <name type="common">Black-legged tick</name>
    <name type="synonym">Deer tick</name>
    <dbReference type="NCBI Taxonomy" id="6945"/>
    <lineage>
        <taxon>Eukaryota</taxon>
        <taxon>Metazoa</taxon>
        <taxon>Ecdysozoa</taxon>
        <taxon>Arthropoda</taxon>
        <taxon>Chelicerata</taxon>
        <taxon>Arachnida</taxon>
        <taxon>Acari</taxon>
        <taxon>Parasitiformes</taxon>
        <taxon>Ixodida</taxon>
        <taxon>Ixodoidea</taxon>
        <taxon>Ixodidae</taxon>
        <taxon>Ixodinae</taxon>
        <taxon>Ixodes</taxon>
    </lineage>
</organism>
<dbReference type="InParanoid" id="B7QER3"/>
<evidence type="ECO:0000313" key="3">
    <source>
        <dbReference type="EnsemblMetazoa" id="ISCW011887-PA"/>
    </source>
</evidence>
<dbReference type="Proteomes" id="UP000001555">
    <property type="component" value="Unassembled WGS sequence"/>
</dbReference>
<dbReference type="HOGENOM" id="CLU_3108759_0_0_1"/>
<dbReference type="EMBL" id="ABJB010303973">
    <property type="status" value="NOT_ANNOTATED_CDS"/>
    <property type="molecule type" value="Genomic_DNA"/>
</dbReference>
<sequence>MLGRARLLHLWARNWSHLWWLLIGGNGSGLAQRRRLGDGAGYFVSGDAVTG</sequence>
<gene>
    <name evidence="2" type="ORF">IscW_ISCW011887</name>
</gene>
<dbReference type="VEuPathDB" id="VectorBase:ISCI011887"/>
<reference evidence="2 4" key="1">
    <citation type="submission" date="2008-03" db="EMBL/GenBank/DDBJ databases">
        <title>Annotation of Ixodes scapularis.</title>
        <authorList>
            <consortium name="Ixodes scapularis Genome Project Consortium"/>
            <person name="Caler E."/>
            <person name="Hannick L.I."/>
            <person name="Bidwell S."/>
            <person name="Joardar V."/>
            <person name="Thiagarajan M."/>
            <person name="Amedeo P."/>
            <person name="Galinsky K.J."/>
            <person name="Schobel S."/>
            <person name="Inman J."/>
            <person name="Hostetler J."/>
            <person name="Miller J."/>
            <person name="Hammond M."/>
            <person name="Megy K."/>
            <person name="Lawson D."/>
            <person name="Kodira C."/>
            <person name="Sutton G."/>
            <person name="Meyer J."/>
            <person name="Hill C.A."/>
            <person name="Birren B."/>
            <person name="Nene V."/>
            <person name="Collins F."/>
            <person name="Alarcon-Chaidez F."/>
            <person name="Wikel S."/>
            <person name="Strausberg R."/>
        </authorList>
    </citation>
    <scope>NUCLEOTIDE SEQUENCE [LARGE SCALE GENOMIC DNA]</scope>
    <source>
        <strain evidence="4">Wikel</strain>
        <strain evidence="2">Wikel colony</strain>
    </source>
</reference>
<feature type="signal peptide" evidence="1">
    <location>
        <begin position="1"/>
        <end position="31"/>
    </location>
</feature>
<protein>
    <recommendedName>
        <fullName evidence="5">Secreted protein</fullName>
    </recommendedName>
</protein>
<feature type="chain" id="PRO_5014568337" description="Secreted protein" evidence="1">
    <location>
        <begin position="32"/>
        <end position="51"/>
    </location>
</feature>
<dbReference type="EMBL" id="DS922049">
    <property type="protein sequence ID" value="EEC17335.1"/>
    <property type="molecule type" value="Genomic_DNA"/>
</dbReference>
<accession>B7QER3</accession>
<keyword evidence="4" id="KW-1185">Reference proteome</keyword>
<keyword evidence="1" id="KW-0732">Signal</keyword>
<evidence type="ECO:0000313" key="4">
    <source>
        <dbReference type="Proteomes" id="UP000001555"/>
    </source>
</evidence>
<dbReference type="AlphaFoldDB" id="B7QER3"/>
<proteinExistence type="predicted"/>
<evidence type="ECO:0000256" key="1">
    <source>
        <dbReference type="SAM" id="SignalP"/>
    </source>
</evidence>
<reference evidence="3" key="2">
    <citation type="submission" date="2020-05" db="UniProtKB">
        <authorList>
            <consortium name="EnsemblMetazoa"/>
        </authorList>
    </citation>
    <scope>IDENTIFICATION</scope>
    <source>
        <strain evidence="3">wikel</strain>
    </source>
</reference>
<dbReference type="EnsemblMetazoa" id="ISCW011887-RA">
    <property type="protein sequence ID" value="ISCW011887-PA"/>
    <property type="gene ID" value="ISCW011887"/>
</dbReference>
<evidence type="ECO:0000313" key="2">
    <source>
        <dbReference type="EMBL" id="EEC17335.1"/>
    </source>
</evidence>
<name>B7QER3_IXOSC</name>
<evidence type="ECO:0008006" key="5">
    <source>
        <dbReference type="Google" id="ProtNLM"/>
    </source>
</evidence>